<name>A0A2W7TQA1_9FLAO</name>
<evidence type="ECO:0000313" key="2">
    <source>
        <dbReference type="EMBL" id="PZX92441.1"/>
    </source>
</evidence>
<dbReference type="CDD" id="cd01635">
    <property type="entry name" value="Glycosyltransferase_GTB-type"/>
    <property type="match status" value="1"/>
</dbReference>
<keyword evidence="2" id="KW-0808">Transferase</keyword>
<dbReference type="Gene3D" id="3.40.50.2000">
    <property type="entry name" value="Glycogen Phosphorylase B"/>
    <property type="match status" value="1"/>
</dbReference>
<proteinExistence type="predicted"/>
<dbReference type="Proteomes" id="UP000249177">
    <property type="component" value="Unassembled WGS sequence"/>
</dbReference>
<accession>A0A2W7TQA1</accession>
<keyword evidence="3" id="KW-1185">Reference proteome</keyword>
<dbReference type="AlphaFoldDB" id="A0A2W7TQA1"/>
<dbReference type="PANTHER" id="PTHR12526:SF630">
    <property type="entry name" value="GLYCOSYLTRANSFERASE"/>
    <property type="match status" value="1"/>
</dbReference>
<evidence type="ECO:0000259" key="1">
    <source>
        <dbReference type="Pfam" id="PF00534"/>
    </source>
</evidence>
<protein>
    <submittedName>
        <fullName evidence="2">Glycosyltransferase family 1 protein</fullName>
    </submittedName>
</protein>
<dbReference type="Pfam" id="PF00534">
    <property type="entry name" value="Glycos_transf_1"/>
    <property type="match status" value="1"/>
</dbReference>
<dbReference type="GO" id="GO:0016757">
    <property type="term" value="F:glycosyltransferase activity"/>
    <property type="evidence" value="ECO:0007669"/>
    <property type="project" value="InterPro"/>
</dbReference>
<dbReference type="InterPro" id="IPR001296">
    <property type="entry name" value="Glyco_trans_1"/>
</dbReference>
<reference evidence="2 3" key="1">
    <citation type="submission" date="2018-06" db="EMBL/GenBank/DDBJ databases">
        <title>Flavobacterium sp IMCC34762, genome.</title>
        <authorList>
            <person name="Joung Y."/>
            <person name="Cho J."/>
            <person name="Song J."/>
        </authorList>
    </citation>
    <scope>NUCLEOTIDE SEQUENCE [LARGE SCALE GENOMIC DNA]</scope>
    <source>
        <strain evidence="2 3">IMCC34762</strain>
    </source>
</reference>
<organism evidence="2 3">
    <name type="scientific">Flavobacterium aquariorum</name>
    <dbReference type="NCBI Taxonomy" id="2217670"/>
    <lineage>
        <taxon>Bacteria</taxon>
        <taxon>Pseudomonadati</taxon>
        <taxon>Bacteroidota</taxon>
        <taxon>Flavobacteriia</taxon>
        <taxon>Flavobacteriales</taxon>
        <taxon>Flavobacteriaceae</taxon>
        <taxon>Flavobacterium</taxon>
    </lineage>
</organism>
<dbReference type="RefSeq" id="WP_111410948.1">
    <property type="nucleotide sequence ID" value="NZ_QKXH01000010.1"/>
</dbReference>
<sequence length="382" mass="43867">MKFAIITQVSHVFQKGNYFAYAPYVREMNVWSKYVDEFIIVAPLIQASNTVIDIPYNQENIEFFKIESINLLGFKSIFNAILKISKISRQIFKAMKEADHIHLRCPGNIGLLGCLVQILFPNKPKTAKYAGNWDPKAKQPWSYRLQKWILSNTFLTRNMQVLVYGEWEGSTKNIKPFFTATYSEMDKVAIQSLDLNRGINFVFVGALVSGKNPMYAMKLLDTLYKKGYNVSLNFYGEGIERKALESYIASNGLEKIVQLKGNQNQKVVTEAYQNSHFVILPSQSEGWPKALAEGMFWGCVPIATPVSCVPFMLDFGERGVLLQMNRELCSDWRSNLEQDVRKVEAVVNDKVDYDTKRRKASDWSRKYTLEVFESAIKKMLEQ</sequence>
<feature type="domain" description="Glycosyl transferase family 1" evidence="1">
    <location>
        <begin position="201"/>
        <end position="324"/>
    </location>
</feature>
<dbReference type="SUPFAM" id="SSF53756">
    <property type="entry name" value="UDP-Glycosyltransferase/glycogen phosphorylase"/>
    <property type="match status" value="1"/>
</dbReference>
<comment type="caution">
    <text evidence="2">The sequence shown here is derived from an EMBL/GenBank/DDBJ whole genome shotgun (WGS) entry which is preliminary data.</text>
</comment>
<gene>
    <name evidence="2" type="ORF">DOS84_15065</name>
</gene>
<evidence type="ECO:0000313" key="3">
    <source>
        <dbReference type="Proteomes" id="UP000249177"/>
    </source>
</evidence>
<dbReference type="OrthoDB" id="1395864at2"/>
<dbReference type="PANTHER" id="PTHR12526">
    <property type="entry name" value="GLYCOSYLTRANSFERASE"/>
    <property type="match status" value="1"/>
</dbReference>
<dbReference type="EMBL" id="QKXH01000010">
    <property type="protein sequence ID" value="PZX92441.1"/>
    <property type="molecule type" value="Genomic_DNA"/>
</dbReference>